<evidence type="ECO:0000256" key="1">
    <source>
        <dbReference type="SAM" id="Coils"/>
    </source>
</evidence>
<accession>A0ABQ9Z3J1</accession>
<name>A0ABQ9Z3J1_9CRUS</name>
<feature type="coiled-coil region" evidence="1">
    <location>
        <begin position="22"/>
        <end position="59"/>
    </location>
</feature>
<dbReference type="EMBL" id="JAOYFB010000002">
    <property type="protein sequence ID" value="KAK4007443.1"/>
    <property type="molecule type" value="Genomic_DNA"/>
</dbReference>
<reference evidence="2 3" key="1">
    <citation type="journal article" date="2023" name="Nucleic Acids Res.">
        <title>The hologenome of Daphnia magna reveals possible DNA methylation and microbiome-mediated evolution of the host genome.</title>
        <authorList>
            <person name="Chaturvedi A."/>
            <person name="Li X."/>
            <person name="Dhandapani V."/>
            <person name="Marshall H."/>
            <person name="Kissane S."/>
            <person name="Cuenca-Cambronero M."/>
            <person name="Asole G."/>
            <person name="Calvet F."/>
            <person name="Ruiz-Romero M."/>
            <person name="Marangio P."/>
            <person name="Guigo R."/>
            <person name="Rago D."/>
            <person name="Mirbahai L."/>
            <person name="Eastwood N."/>
            <person name="Colbourne J.K."/>
            <person name="Zhou J."/>
            <person name="Mallon E."/>
            <person name="Orsini L."/>
        </authorList>
    </citation>
    <scope>NUCLEOTIDE SEQUENCE [LARGE SCALE GENOMIC DNA]</scope>
    <source>
        <strain evidence="2">LRV0_1</strain>
    </source>
</reference>
<protein>
    <submittedName>
        <fullName evidence="2">Uncharacterized protein</fullName>
    </submittedName>
</protein>
<evidence type="ECO:0000313" key="3">
    <source>
        <dbReference type="Proteomes" id="UP001234178"/>
    </source>
</evidence>
<dbReference type="Proteomes" id="UP001234178">
    <property type="component" value="Unassembled WGS sequence"/>
</dbReference>
<organism evidence="2 3">
    <name type="scientific">Daphnia magna</name>
    <dbReference type="NCBI Taxonomy" id="35525"/>
    <lineage>
        <taxon>Eukaryota</taxon>
        <taxon>Metazoa</taxon>
        <taxon>Ecdysozoa</taxon>
        <taxon>Arthropoda</taxon>
        <taxon>Crustacea</taxon>
        <taxon>Branchiopoda</taxon>
        <taxon>Diplostraca</taxon>
        <taxon>Cladocera</taxon>
        <taxon>Anomopoda</taxon>
        <taxon>Daphniidae</taxon>
        <taxon>Daphnia</taxon>
    </lineage>
</organism>
<evidence type="ECO:0000313" key="2">
    <source>
        <dbReference type="EMBL" id="KAK4007443.1"/>
    </source>
</evidence>
<keyword evidence="3" id="KW-1185">Reference proteome</keyword>
<gene>
    <name evidence="2" type="ORF">OUZ56_012600</name>
</gene>
<sequence length="84" mass="9898">MAIFGGMFLRHLEESMKYKTLFEDSEIKIKEIEELKKENEELKIQLEQRESEVKIMESNLLQIDIDTNNNVDTQPQVVVKVSNK</sequence>
<comment type="caution">
    <text evidence="2">The sequence shown here is derived from an EMBL/GenBank/DDBJ whole genome shotgun (WGS) entry which is preliminary data.</text>
</comment>
<proteinExistence type="predicted"/>
<keyword evidence="1" id="KW-0175">Coiled coil</keyword>